<keyword evidence="1" id="KW-0812">Transmembrane</keyword>
<proteinExistence type="predicted"/>
<reference evidence="2 3" key="1">
    <citation type="submission" date="2020-08" db="EMBL/GenBank/DDBJ databases">
        <authorList>
            <person name="Hejnol A."/>
        </authorList>
    </citation>
    <scope>NUCLEOTIDE SEQUENCE [LARGE SCALE GENOMIC DNA]</scope>
</reference>
<dbReference type="PANTHER" id="PTHR16214:SF3">
    <property type="entry name" value="TRANSMEMBRANE PROTEIN 260"/>
    <property type="match status" value="1"/>
</dbReference>
<accession>A0A7I8W2V9</accession>
<keyword evidence="1" id="KW-1133">Transmembrane helix</keyword>
<comment type="caution">
    <text evidence="2">The sequence shown here is derived from an EMBL/GenBank/DDBJ whole genome shotgun (WGS) entry which is preliminary data.</text>
</comment>
<name>A0A7I8W2V9_9ANNE</name>
<evidence type="ECO:0000256" key="1">
    <source>
        <dbReference type="SAM" id="Phobius"/>
    </source>
</evidence>
<dbReference type="Proteomes" id="UP000549394">
    <property type="component" value="Unassembled WGS sequence"/>
</dbReference>
<dbReference type="PANTHER" id="PTHR16214">
    <property type="entry name" value="TRANSMEMBRANE PROTEIN 260"/>
    <property type="match status" value="1"/>
</dbReference>
<keyword evidence="1" id="KW-0472">Membrane</keyword>
<dbReference type="InterPro" id="IPR052724">
    <property type="entry name" value="GT117_domain-containing"/>
</dbReference>
<dbReference type="AlphaFoldDB" id="A0A7I8W2V9"/>
<gene>
    <name evidence="2" type="ORF">DGYR_LOCUS10297</name>
</gene>
<evidence type="ECO:0000313" key="2">
    <source>
        <dbReference type="EMBL" id="CAD5122492.1"/>
    </source>
</evidence>
<dbReference type="EMBL" id="CAJFCJ010000017">
    <property type="protein sequence ID" value="CAD5122492.1"/>
    <property type="molecule type" value="Genomic_DNA"/>
</dbReference>
<evidence type="ECO:0000313" key="3">
    <source>
        <dbReference type="Proteomes" id="UP000549394"/>
    </source>
</evidence>
<dbReference type="OrthoDB" id="197432at2759"/>
<protein>
    <submittedName>
        <fullName evidence="2">DgyrCDS10915</fullName>
    </submittedName>
</protein>
<keyword evidence="3" id="KW-1185">Reference proteome</keyword>
<feature type="transmembrane region" description="Helical" evidence="1">
    <location>
        <begin position="55"/>
        <end position="75"/>
    </location>
</feature>
<organism evidence="2 3">
    <name type="scientific">Dimorphilus gyrociliatus</name>
    <dbReference type="NCBI Taxonomy" id="2664684"/>
    <lineage>
        <taxon>Eukaryota</taxon>
        <taxon>Metazoa</taxon>
        <taxon>Spiralia</taxon>
        <taxon>Lophotrochozoa</taxon>
        <taxon>Annelida</taxon>
        <taxon>Polychaeta</taxon>
        <taxon>Polychaeta incertae sedis</taxon>
        <taxon>Dinophilidae</taxon>
        <taxon>Dimorphilus</taxon>
    </lineage>
</organism>
<sequence length="376" mass="44788">MIFTYQIFFSWRANLDVENDLYLGVIERFYMQTDIGVIIFVATGYKDLILYFKKYLNNTIIYIFKAISILLLLFWQGKNFDLCNFSNTSVVTDYAKLVMDTIPHNSTIFTHGDLSATTIPYLQLCENYRPDLKIIDMELMTYNWSVPRLKNTIKSLEFPAEQWHLRDTETTFTLNRFLKVNIFEKETTPGVYVCIGAHQEEISYQKSFFLLPIGVCHQFYPKDNDISLVSYIQKYGYLYDSWPYSYDSKFDPKSWEYIANRIIWDAKINAAIFLFNFASTSKHNEMKEKGYYSSWKIYNHHIKKYERKQPFPVFWMKNYALASFWLYRQGHVEVDGINLILESIQYFQSYLNTEEGRRDKEFYNISNLVKSLKANL</sequence>